<dbReference type="EMBL" id="CP076544">
    <property type="protein sequence ID" value="QWS35107.1"/>
    <property type="molecule type" value="Genomic_DNA"/>
</dbReference>
<keyword evidence="2" id="KW-1185">Reference proteome</keyword>
<evidence type="ECO:0000313" key="2">
    <source>
        <dbReference type="Proteomes" id="UP000681794"/>
    </source>
</evidence>
<gene>
    <name evidence="1" type="ORF">KM842_05480</name>
</gene>
<proteinExistence type="predicted"/>
<evidence type="ECO:0000313" key="1">
    <source>
        <dbReference type="EMBL" id="QWS35107.1"/>
    </source>
</evidence>
<dbReference type="Proteomes" id="UP000681794">
    <property type="component" value="Chromosome"/>
</dbReference>
<organism evidence="1 2">
    <name type="scientific">Curtobacterium aetherium</name>
    <dbReference type="NCBI Taxonomy" id="2841594"/>
    <lineage>
        <taxon>Bacteria</taxon>
        <taxon>Bacillati</taxon>
        <taxon>Actinomycetota</taxon>
        <taxon>Actinomycetes</taxon>
        <taxon>Micrococcales</taxon>
        <taxon>Microbacteriaceae</taxon>
        <taxon>Curtobacterium</taxon>
    </lineage>
</organism>
<accession>A0ACD1E8P2</accession>
<reference evidence="1" key="1">
    <citation type="submission" date="2021-06" db="EMBL/GenBank/DDBJ databases">
        <authorList>
            <person name="Ellington A.J."/>
            <person name="Bryan N.C."/>
            <person name="Christner B.C."/>
            <person name="Reisch C.R."/>
        </authorList>
    </citation>
    <scope>NUCLEOTIDE SEQUENCE</scope>
    <source>
        <strain evidence="1">L6-1</strain>
    </source>
</reference>
<keyword evidence="1" id="KW-0378">Hydrolase</keyword>
<sequence length="153" mass="16002">MVAERVDAPWLPPGGRALVVRGGRAPAPMCLVRLLLRRDDRVFCVPRDGAGKLDLPTRAVAVGDPGGASTLAELVAVVTGAPREAHYVGAVRNVVDVGASDYPWPAPLANFGVWSVGGAPVVRGDWVGVDAATSLLRDRHWFPLLHGSASATP</sequence>
<protein>
    <submittedName>
        <fullName evidence="1">NUDIX hydrolase</fullName>
    </submittedName>
</protein>
<name>A0ACD1E8P2_9MICO</name>